<dbReference type="PANTHER" id="PTHR34874">
    <property type="entry name" value="PROTEIN YCHN"/>
    <property type="match status" value="1"/>
</dbReference>
<dbReference type="GO" id="GO:0016783">
    <property type="term" value="F:sulfurtransferase activity"/>
    <property type="evidence" value="ECO:0007669"/>
    <property type="project" value="UniProtKB-UniRule"/>
</dbReference>
<name>A0A249DXI9_9ENTR</name>
<dbReference type="Gene3D" id="3.40.1260.10">
    <property type="entry name" value="DsrEFH-like"/>
    <property type="match status" value="1"/>
</dbReference>
<dbReference type="RefSeq" id="WP_012737818.1">
    <property type="nucleotide sequence ID" value="NZ_CP016303.1"/>
</dbReference>
<dbReference type="AlphaFoldDB" id="A0A249DXI9"/>
<reference evidence="7 8" key="2">
    <citation type="submission" date="2017-09" db="EMBL/GenBank/DDBJ databases">
        <title>The genome of whitefly Bemisia tabaci, a global crop pest, provides novel insights into virus transmission, host adaptation and insecticide resistance.</title>
        <authorList>
            <person name="Kaur N."/>
            <person name="Kliot A."/>
            <person name="Pinheiro P.V."/>
            <person name="Luan J."/>
            <person name="Zheng Y."/>
            <person name="Liu W."/>
            <person name="Sun H."/>
            <person name="Yang X."/>
            <person name="Xu Y."/>
            <person name="Luo Y."/>
            <person name="Kruse A."/>
            <person name="Fisher T.W."/>
            <person name="Nelson D.R."/>
            <person name="Elimelech M."/>
            <person name="MacCoss M."/>
            <person name="Johnson R."/>
            <person name="Cohen E."/>
            <person name="Hunter W.B."/>
            <person name="Brown J.K."/>
            <person name="Jander G."/>
            <person name="Cilia M."/>
            <person name="Douglas A.E."/>
            <person name="Ghanim M."/>
            <person name="Simmons A.M."/>
            <person name="Wintermantel W.M."/>
            <person name="Ling K.-S."/>
            <person name="Fei Z."/>
        </authorList>
    </citation>
    <scope>NUCLEOTIDE SEQUENCE [LARGE SCALE GENOMIC DNA]</scope>
    <source>
        <strain evidence="7 8">MEAM1</strain>
    </source>
</reference>
<comment type="subcellular location">
    <subcellularLocation>
        <location evidence="1 6">Cytoplasm</location>
    </subcellularLocation>
</comment>
<dbReference type="PANTHER" id="PTHR34874:SF3">
    <property type="entry name" value="SULFURTRANSFERASE TUSD"/>
    <property type="match status" value="1"/>
</dbReference>
<organism evidence="7 8">
    <name type="scientific">Candidatus Hamiltonella defensa</name>
    <name type="common">Bemisia tabaci</name>
    <dbReference type="NCBI Taxonomy" id="672795"/>
    <lineage>
        <taxon>Bacteria</taxon>
        <taxon>Pseudomonadati</taxon>
        <taxon>Pseudomonadota</taxon>
        <taxon>Gammaproteobacteria</taxon>
        <taxon>Enterobacterales</taxon>
        <taxon>Enterobacteriaceae</taxon>
        <taxon>aphid secondary symbionts</taxon>
        <taxon>Candidatus Williamhamiltonella</taxon>
    </lineage>
</organism>
<dbReference type="GO" id="GO:1990228">
    <property type="term" value="C:sulfurtransferase complex"/>
    <property type="evidence" value="ECO:0007669"/>
    <property type="project" value="TreeGrafter"/>
</dbReference>
<evidence type="ECO:0000313" key="8">
    <source>
        <dbReference type="Proteomes" id="UP000216438"/>
    </source>
</evidence>
<dbReference type="GeneID" id="66260019"/>
<reference evidence="8" key="1">
    <citation type="submission" date="2016-06" db="EMBL/GenBank/DDBJ databases">
        <authorList>
            <person name="Chen W."/>
            <person name="Hasegawa D.K."/>
        </authorList>
    </citation>
    <scope>NUCLEOTIDE SEQUENCE [LARGE SCALE GENOMIC DNA]</scope>
    <source>
        <strain evidence="8">MEAM1</strain>
    </source>
</reference>
<dbReference type="InterPro" id="IPR027396">
    <property type="entry name" value="DsrEFH-like"/>
</dbReference>
<keyword evidence="3 6" id="KW-0963">Cytoplasm</keyword>
<dbReference type="EC" id="2.8.1.-" evidence="6"/>
<protein>
    <recommendedName>
        <fullName evidence="6">Sulfurtransferase TusD</fullName>
        <ecNumber evidence="6">2.8.1.-</ecNumber>
    </recommendedName>
    <alternativeName>
        <fullName evidence="6">tRNA 2-thiouridine synthesizing protein D</fullName>
    </alternativeName>
</protein>
<evidence type="ECO:0000256" key="4">
    <source>
        <dbReference type="ARBA" id="ARBA00022679"/>
    </source>
</evidence>
<gene>
    <name evidence="6" type="primary">tusD</name>
    <name evidence="7" type="ORF">BA171_03940</name>
</gene>
<evidence type="ECO:0000256" key="3">
    <source>
        <dbReference type="ARBA" id="ARBA00022490"/>
    </source>
</evidence>
<dbReference type="HAMAP" id="MF_00390">
    <property type="entry name" value="Thiourid_synth_D"/>
    <property type="match status" value="1"/>
</dbReference>
<keyword evidence="4 6" id="KW-0808">Transferase</keyword>
<evidence type="ECO:0000256" key="2">
    <source>
        <dbReference type="ARBA" id="ARBA00007067"/>
    </source>
</evidence>
<dbReference type="FunFam" id="3.40.1260.10:FF:000001">
    <property type="entry name" value="Sulfurtransferase TusD"/>
    <property type="match status" value="1"/>
</dbReference>
<dbReference type="OrthoDB" id="9787483at2"/>
<comment type="function">
    <text evidence="6">Part of a sulfur-relay system required for 2-thiolation of 5-methylaminomethyl-2-thiouridine (mnm(5)s(2)U) at tRNA wobble positions. Accepts sulfur from TusA and transfers it in turn to TusE.</text>
</comment>
<evidence type="ECO:0000313" key="7">
    <source>
        <dbReference type="EMBL" id="ASX26248.1"/>
    </source>
</evidence>
<evidence type="ECO:0000256" key="5">
    <source>
        <dbReference type="ARBA" id="ARBA00022694"/>
    </source>
</evidence>
<sequence length="132" mass="14785">MKKLSYCLLVTGPPYGTEQASSAYQFAKALLDTKHRLISIFFYQDGVFNANRFVTPASDEFDLVRAWHQLALDHHIMLNVCISAASRRGVGCLQQEQIQSYSSSYNLQNGFTLSGLTALVEALLTCDRVIQF</sequence>
<dbReference type="Proteomes" id="UP000216438">
    <property type="component" value="Chromosome"/>
</dbReference>
<dbReference type="GO" id="GO:0097163">
    <property type="term" value="F:sulfur carrier activity"/>
    <property type="evidence" value="ECO:0007669"/>
    <property type="project" value="TreeGrafter"/>
</dbReference>
<comment type="subunit">
    <text evidence="6">Heterohexamer, formed by a dimer of trimers. The hexameric TusBCD complex contains 2 copies each of TusB, TusC and TusD. The TusBCD complex interacts with TusE.</text>
</comment>
<keyword evidence="5 6" id="KW-0819">tRNA processing</keyword>
<dbReference type="NCBIfam" id="TIGR03012">
    <property type="entry name" value="sulf_tusD_dsrE"/>
    <property type="match status" value="1"/>
</dbReference>
<dbReference type="InterPro" id="IPR017463">
    <property type="entry name" value="Sulphur_relay_TusD/DsrE"/>
</dbReference>
<dbReference type="NCBIfam" id="NF001237">
    <property type="entry name" value="PRK00207.1"/>
    <property type="match status" value="1"/>
</dbReference>
<dbReference type="EMBL" id="CP016303">
    <property type="protein sequence ID" value="ASX26248.1"/>
    <property type="molecule type" value="Genomic_DNA"/>
</dbReference>
<evidence type="ECO:0000256" key="6">
    <source>
        <dbReference type="HAMAP-Rule" id="MF_00390"/>
    </source>
</evidence>
<accession>A0A249DXI9</accession>
<proteinExistence type="inferred from homology"/>
<dbReference type="GO" id="GO:0002143">
    <property type="term" value="P:tRNA wobble position uridine thiolation"/>
    <property type="evidence" value="ECO:0007669"/>
    <property type="project" value="TreeGrafter"/>
</dbReference>
<dbReference type="Pfam" id="PF02635">
    <property type="entry name" value="DsrE"/>
    <property type="match status" value="1"/>
</dbReference>
<feature type="active site" description="Cysteine persulfide intermediate" evidence="6">
    <location>
        <position position="81"/>
    </location>
</feature>
<comment type="similarity">
    <text evidence="2 6">Belongs to the DsrE/TusD family.</text>
</comment>
<evidence type="ECO:0000256" key="1">
    <source>
        <dbReference type="ARBA" id="ARBA00004496"/>
    </source>
</evidence>
<dbReference type="SUPFAM" id="SSF75169">
    <property type="entry name" value="DsrEFH-like"/>
    <property type="match status" value="1"/>
</dbReference>
<dbReference type="InterPro" id="IPR003787">
    <property type="entry name" value="Sulphur_relay_DsrE/F-like"/>
</dbReference>